<evidence type="ECO:0000313" key="2">
    <source>
        <dbReference type="EMBL" id="VVQ24983.1"/>
    </source>
</evidence>
<dbReference type="GO" id="GO:0003677">
    <property type="term" value="F:DNA binding"/>
    <property type="evidence" value="ECO:0007669"/>
    <property type="project" value="InterPro"/>
</dbReference>
<name>A0A5E7VQH0_PSEFL</name>
<proteinExistence type="predicted"/>
<dbReference type="SUPFAM" id="SSF56349">
    <property type="entry name" value="DNA breaking-rejoining enzymes"/>
    <property type="match status" value="1"/>
</dbReference>
<dbReference type="InterPro" id="IPR011010">
    <property type="entry name" value="DNA_brk_join_enz"/>
</dbReference>
<sequence length="1117" mass="127915">MINTSEKIVLAPNVNIQKEVREACETLCEQMRQEYGNKIEQALDSSSRQDRSRFSLFIFKSLTGFKKINKTHLDLMYDLALLKTEDHTDASSLYEKLTGFLPVIIEDAIGLRVSFRAMFVILWSKGLATLPHTFELQGIWSKFPLLEQLSKGFIYEHSQGFSETIRASRVFQYRTSWLKAEDVSFEELWEAAPSVCDNRVSDPKVFRYLPWIKTFAARHPTIISPADAYYLEKYHQYLQAKATASSTAHEFKMSIEEFKDYFAVPFEDAVGMTPKQRERARRKYLSEWSRNNTAFKRQVKDNEIAKQLASNEELNVEQRSILVPKPGRSSKNFSWLNNNYYPGSEHININKLSKFWLAAANYYLSYLERQNHSTRYRTKKIHAINFLLDYVFCYLPMWFEENPHSIVRFPERPSEFERVIFWNNTISKEDLEANLFGVGKTLDGITLPRTLSQYYDATYSAKTKASFVANIHEFFEVIISDKAFVKAGREFAVEVGFDNPVSLMVDRSGSGSRGSTDKVALPLDSTVIAKAYLQAVENVGLSLQQQILQGKLKGDQLDEVRRAEWIDLAELGLSHDIRISNPDEEDDTLVIPVTRIINAYSWYPGLYGAATTEVYMPWISVVRMLSIALHGGLRLQNCQWLDINTFDNLLSEPENRILNSCLLYVNTDKDGQDRPVVIPDDVMDSLIAERHFQWKVFQGPLLPSYYENDPKDPKEYGKINSLFRSPWNRHGLPFSDTNYSERWTQLLYGVQDVYNSLVPTERHHQFVTYNKHGQMKSVHTPHSLRATWLTHARIYGHLDIRVAQQQVAHKNAYTTDYYTIPDISESIKAISESNKLIMRSAWSQINPAASSTYMTPNAISSGWSLDRTKLAKDQNFISVSSAVIEHERTGMQIIASDKDPDVGFYSNCICLRNGHCPKNLIAFTGKSRVCGLCPIAVFGIDHLPAINCLVRKLTGESESLVSKLKNLKASKANRHEIEAVHHDLTVAKLELGSYHLVRRALKDRLEKDAAEPRLITRMRDLKDFQSYEIDMNNPAQRVIAQLLDSQDYPQFASHNYPYMIEKIAKNPDLLKMAIAQGPDREKYVGQVLSIMKTMNLSVADIAERIDSNSLSIGSQLQ</sequence>
<dbReference type="Proteomes" id="UP000381378">
    <property type="component" value="Unassembled WGS sequence"/>
</dbReference>
<dbReference type="RefSeq" id="WP_150787979.1">
    <property type="nucleotide sequence ID" value="NZ_CABVJF010000032.1"/>
</dbReference>
<dbReference type="OrthoDB" id="9145918at2"/>
<dbReference type="InterPro" id="IPR013762">
    <property type="entry name" value="Integrase-like_cat_sf"/>
</dbReference>
<dbReference type="GO" id="GO:0015074">
    <property type="term" value="P:DNA integration"/>
    <property type="evidence" value="ECO:0007669"/>
    <property type="project" value="InterPro"/>
</dbReference>
<keyword evidence="1" id="KW-0233">DNA recombination</keyword>
<evidence type="ECO:0008006" key="4">
    <source>
        <dbReference type="Google" id="ProtNLM"/>
    </source>
</evidence>
<dbReference type="EMBL" id="CABVJF010000032">
    <property type="protein sequence ID" value="VVQ24983.1"/>
    <property type="molecule type" value="Genomic_DNA"/>
</dbReference>
<evidence type="ECO:0000313" key="3">
    <source>
        <dbReference type="Proteomes" id="UP000381378"/>
    </source>
</evidence>
<dbReference type="Gene3D" id="1.10.443.10">
    <property type="entry name" value="Intergrase catalytic core"/>
    <property type="match status" value="1"/>
</dbReference>
<dbReference type="GO" id="GO:0006310">
    <property type="term" value="P:DNA recombination"/>
    <property type="evidence" value="ECO:0007669"/>
    <property type="project" value="UniProtKB-KW"/>
</dbReference>
<reference evidence="2 3" key="1">
    <citation type="submission" date="2019-09" db="EMBL/GenBank/DDBJ databases">
        <authorList>
            <person name="Chandra G."/>
            <person name="Truman W A."/>
        </authorList>
    </citation>
    <scope>NUCLEOTIDE SEQUENCE [LARGE SCALE GENOMIC DNA]</scope>
    <source>
        <strain evidence="2">PS928</strain>
    </source>
</reference>
<organism evidence="2 3">
    <name type="scientific">Pseudomonas fluorescens</name>
    <dbReference type="NCBI Taxonomy" id="294"/>
    <lineage>
        <taxon>Bacteria</taxon>
        <taxon>Pseudomonadati</taxon>
        <taxon>Pseudomonadota</taxon>
        <taxon>Gammaproteobacteria</taxon>
        <taxon>Pseudomonadales</taxon>
        <taxon>Pseudomonadaceae</taxon>
        <taxon>Pseudomonas</taxon>
    </lineage>
</organism>
<protein>
    <recommendedName>
        <fullName evidence="4">Integrase</fullName>
    </recommendedName>
</protein>
<dbReference type="AlphaFoldDB" id="A0A5E7VQH0"/>
<evidence type="ECO:0000256" key="1">
    <source>
        <dbReference type="ARBA" id="ARBA00023172"/>
    </source>
</evidence>
<accession>A0A5E7VQH0</accession>
<gene>
    <name evidence="2" type="ORF">PS928_05898</name>
</gene>